<gene>
    <name evidence="1" type="ORF">PDESU_02633</name>
</gene>
<keyword evidence="2" id="KW-1185">Reference proteome</keyword>
<proteinExistence type="predicted"/>
<accession>A0A6C2U3X0</accession>
<evidence type="ECO:0000313" key="1">
    <source>
        <dbReference type="EMBL" id="VGO14076.1"/>
    </source>
</evidence>
<dbReference type="EMBL" id="CAAHFG010000001">
    <property type="protein sequence ID" value="VGO14076.1"/>
    <property type="molecule type" value="Genomic_DNA"/>
</dbReference>
<protein>
    <submittedName>
        <fullName evidence="1">Uncharacterized protein</fullName>
    </submittedName>
</protein>
<evidence type="ECO:0000313" key="2">
    <source>
        <dbReference type="Proteomes" id="UP000366872"/>
    </source>
</evidence>
<organism evidence="1 2">
    <name type="scientific">Pontiella desulfatans</name>
    <dbReference type="NCBI Taxonomy" id="2750659"/>
    <lineage>
        <taxon>Bacteria</taxon>
        <taxon>Pseudomonadati</taxon>
        <taxon>Kiritimatiellota</taxon>
        <taxon>Kiritimatiellia</taxon>
        <taxon>Kiritimatiellales</taxon>
        <taxon>Pontiellaceae</taxon>
        <taxon>Pontiella</taxon>
    </lineage>
</organism>
<reference evidence="1 2" key="1">
    <citation type="submission" date="2019-04" db="EMBL/GenBank/DDBJ databases">
        <authorList>
            <person name="Van Vliet M D."/>
        </authorList>
    </citation>
    <scope>NUCLEOTIDE SEQUENCE [LARGE SCALE GENOMIC DNA]</scope>
    <source>
        <strain evidence="1 2">F1</strain>
    </source>
</reference>
<dbReference type="AlphaFoldDB" id="A0A6C2U3X0"/>
<dbReference type="RefSeq" id="WP_168442222.1">
    <property type="nucleotide sequence ID" value="NZ_CAAHFG010000001.1"/>
</dbReference>
<dbReference type="Proteomes" id="UP000366872">
    <property type="component" value="Unassembled WGS sequence"/>
</dbReference>
<name>A0A6C2U3X0_PONDE</name>
<sequence>MFFRTLSIAHVSIVPNIPYEKSTLHSFIALLWFGRGGDFDDDGLPNGWEFDHFGHVTNAVASVDADGDGFDNLSGFISGSDPTNGTSFFAASAAQDLSGFVVSWNAVSNREYGVWQTGTLTNSFTSLASGIEFPQNSYTDTTHYAEAAGFYRVRLTPIFGPPA</sequence>